<reference evidence="2 3" key="1">
    <citation type="submission" date="2019-09" db="EMBL/GenBank/DDBJ databases">
        <authorList>
            <person name="Lin J."/>
            <person name="Cucic S."/>
            <person name="Klem A."/>
            <person name="Kropinski A."/>
            <person name="Anany H."/>
        </authorList>
    </citation>
    <scope>NUCLEOTIDE SEQUENCE [LARGE SCALE GENOMIC DNA]</scope>
</reference>
<dbReference type="InterPro" id="IPR057920">
    <property type="entry name" value="PhiKZ_MCP"/>
</dbReference>
<evidence type="ECO:0000313" key="2">
    <source>
        <dbReference type="EMBL" id="QKN85915.1"/>
    </source>
</evidence>
<dbReference type="Pfam" id="PF25620">
    <property type="entry name" value="PhiKZ_MCP"/>
    <property type="match status" value="1"/>
</dbReference>
<sequence>MKDTRIASLDQLVQQGNALVAAAKAGSSANDVWQTVAVGESVRKNAAGFTNLRDTAQQHYEAVNPGKTMSHAAQVASAMILAAAGHEDDFMTRVAAESAKPEYASYMPIAISGAASLAADYGKTPLVATEYYTNKDLDKNLGLTWTLNVRALETQSKFAETLFPTITVDTNDVGITVRTKVTTVSRGILNALLTKDVVEDNRQPLHNALSNHKVLQDDAIRIVPYVMETGENAKFFVSEDIIENENVQLGRVPAYPTNYLSFSERRLNLFQLSAHPGIVQEGYDETDEIAPGAALGSLLLSVRKPTEEAKDGALIKLNVRDMQFATFQRPPEGDGRELVLQFRRTVFSLNAKSLDWKGAEIPALAALAQNDYTIRYSMNISMSLFTNGQFSGRVDVTAPSLEIEGLYDATGTAVDIESGTGKVIIDNLKLELLGWRFDGTRTNENRRTQGLLLDPIWEQENYKLQYGSPIMTKSPVGVEYDDTERLDDLVSAVNIRNEMLAITQTLSYTEAVKNAAASMITPWDKPAIRGLGRHWVAPWYSESDYEVDKVIQSLDTKDALINARQGLVQRIGDQVTRAIQDSRFMPALRLLTADPNALPKVVIATDEPTAAMLLLVQGDQRLLGDRYEYEVITTNDDRWRVKNEADGSWTRRLQWVLKVPTADDGSYCVLNWGNHFWSPIMVTNINIQRNGATSKELAVQPRNAHICHCPITGLIWIKGITKFVEEKLAFNVTTTSNGTGGTNGGNAGDVGGGATQPGTGGEGAGG</sequence>
<proteinExistence type="predicted"/>
<dbReference type="EMBL" id="MN445185">
    <property type="protein sequence ID" value="QKN85915.1"/>
    <property type="molecule type" value="Genomic_DNA"/>
</dbReference>
<evidence type="ECO:0000256" key="1">
    <source>
        <dbReference type="SAM" id="MobiDB-lite"/>
    </source>
</evidence>
<feature type="compositionally biased region" description="Gly residues" evidence="1">
    <location>
        <begin position="738"/>
        <end position="766"/>
    </location>
</feature>
<protein>
    <submittedName>
        <fullName evidence="2">Putative major capsid protein</fullName>
    </submittedName>
</protein>
<feature type="region of interest" description="Disordered" evidence="1">
    <location>
        <begin position="735"/>
        <end position="766"/>
    </location>
</feature>
<dbReference type="Proteomes" id="UP000515779">
    <property type="component" value="Segment"/>
</dbReference>
<accession>A0A7D4ZJT6</accession>
<name>A0A7D4ZJT6_9CAUD</name>
<evidence type="ECO:0000313" key="3">
    <source>
        <dbReference type="Proteomes" id="UP000515779"/>
    </source>
</evidence>
<organism evidence="2 3">
    <name type="scientific">Escherichia phage vB_EcoM_EC001</name>
    <dbReference type="NCBI Taxonomy" id="2739754"/>
    <lineage>
        <taxon>Viruses</taxon>
        <taxon>Duplodnaviria</taxon>
        <taxon>Heunggongvirae</taxon>
        <taxon>Uroviricota</taxon>
        <taxon>Caudoviricetes</taxon>
        <taxon>Chimalliviridae</taxon>
        <taxon>Seoulvirus</taxon>
        <taxon>Seoulvirus SPN3US</taxon>
    </lineage>
</organism>
<gene>
    <name evidence="2" type="ORF">ACEC001_0770</name>
</gene>